<evidence type="ECO:0000313" key="1">
    <source>
        <dbReference type="EMBL" id="PTB85934.1"/>
    </source>
</evidence>
<dbReference type="PANTHER" id="PTHR40763">
    <property type="entry name" value="MEMBRANE PROTEIN-RELATED"/>
    <property type="match status" value="1"/>
</dbReference>
<dbReference type="PANTHER" id="PTHR40763:SF5">
    <property type="entry name" value="MEMBRANE PROTEIN"/>
    <property type="match status" value="1"/>
</dbReference>
<gene>
    <name evidence="1" type="ORF">C9940_04465</name>
</gene>
<protein>
    <submittedName>
        <fullName evidence="1">Uncharacterized protein</fullName>
    </submittedName>
</protein>
<proteinExistence type="predicted"/>
<dbReference type="AlphaFoldDB" id="A0A2T4CVL3"/>
<sequence>MAIDTTGVKLEDRPIAQVREEVIDQLIMNYSHNIISAEAFERRLDEATNSDDHHVLVKLVADLSLKPDNAYQEQRERSFTPNYDSSDASENERMVAILSSNDHSGQWMVPREMELYVLLGSVDLDFTDAVFNHQRVTIRVKNLLGSVDVKVPEGVNVVSNMFNVIGSTTNKAPSMGGRQAPQIVIEGVSVLGSLDIAIKKTMKEKLVAFANTFKEAFRTK</sequence>
<dbReference type="EMBL" id="PYVN01000059">
    <property type="protein sequence ID" value="PTB85934.1"/>
    <property type="molecule type" value="Genomic_DNA"/>
</dbReference>
<dbReference type="Pfam" id="PF09922">
    <property type="entry name" value="LiaF-like_C"/>
    <property type="match status" value="1"/>
</dbReference>
<accession>A0A2T4CVL3</accession>
<dbReference type="RefSeq" id="WP_417657960.1">
    <property type="nucleotide sequence ID" value="NZ_JBLXDX010000008.1"/>
</dbReference>
<organism evidence="1">
    <name type="scientific">Pseudidiomarina aestuarii</name>
    <dbReference type="NCBI Taxonomy" id="624146"/>
    <lineage>
        <taxon>Bacteria</taxon>
        <taxon>Pseudomonadati</taxon>
        <taxon>Pseudomonadota</taxon>
        <taxon>Gammaproteobacteria</taxon>
        <taxon>Alteromonadales</taxon>
        <taxon>Idiomarinaceae</taxon>
        <taxon>Pseudidiomarina</taxon>
    </lineage>
</organism>
<reference evidence="1" key="1">
    <citation type="submission" date="2018-03" db="EMBL/GenBank/DDBJ databases">
        <title>Cross-interface Injection: A General Nanoliter Liquid Handling Method Applied to Single Cells Genome Amplification Automated Nanoliter Liquid Handling Applied to Single Cell Multiple Displacement Amplification.</title>
        <authorList>
            <person name="Yun J."/>
            <person name="Xu P."/>
            <person name="Xu J."/>
            <person name="Dai X."/>
            <person name="Wang Y."/>
            <person name="Zheng X."/>
            <person name="Cao C."/>
            <person name="Yi Q."/>
            <person name="Zhu Y."/>
            <person name="Wang L."/>
            <person name="Dong Z."/>
            <person name="Huang Y."/>
            <person name="Huang L."/>
            <person name="Du W."/>
        </authorList>
    </citation>
    <scope>NUCLEOTIDE SEQUENCE [LARGE SCALE GENOMIC DNA]</scope>
    <source>
        <strain evidence="1">Z-D3-2</strain>
    </source>
</reference>
<comment type="caution">
    <text evidence="1">The sequence shown here is derived from an EMBL/GenBank/DDBJ whole genome shotgun (WGS) entry which is preliminary data.</text>
</comment>
<name>A0A2T4CVL3_9GAMM</name>
<dbReference type="InterPro" id="IPR024425">
    <property type="entry name" value="LiaF-like_C"/>
</dbReference>